<dbReference type="EMBL" id="UYYB01026029">
    <property type="protein sequence ID" value="VDM72568.1"/>
    <property type="molecule type" value="Genomic_DNA"/>
</dbReference>
<accession>A0A3P7KZN2</accession>
<proteinExistence type="predicted"/>
<evidence type="ECO:0000313" key="2">
    <source>
        <dbReference type="Proteomes" id="UP000270094"/>
    </source>
</evidence>
<reference evidence="1 2" key="1">
    <citation type="submission" date="2018-11" db="EMBL/GenBank/DDBJ databases">
        <authorList>
            <consortium name="Pathogen Informatics"/>
        </authorList>
    </citation>
    <scope>NUCLEOTIDE SEQUENCE [LARGE SCALE GENOMIC DNA]</scope>
</reference>
<keyword evidence="2" id="KW-1185">Reference proteome</keyword>
<dbReference type="AlphaFoldDB" id="A0A3P7KZN2"/>
<organism evidence="1 2">
    <name type="scientific">Strongylus vulgaris</name>
    <name type="common">Blood worm</name>
    <dbReference type="NCBI Taxonomy" id="40348"/>
    <lineage>
        <taxon>Eukaryota</taxon>
        <taxon>Metazoa</taxon>
        <taxon>Ecdysozoa</taxon>
        <taxon>Nematoda</taxon>
        <taxon>Chromadorea</taxon>
        <taxon>Rhabditida</taxon>
        <taxon>Rhabditina</taxon>
        <taxon>Rhabditomorpha</taxon>
        <taxon>Strongyloidea</taxon>
        <taxon>Strongylidae</taxon>
        <taxon>Strongylus</taxon>
    </lineage>
</organism>
<evidence type="ECO:0000313" key="1">
    <source>
        <dbReference type="EMBL" id="VDM72568.1"/>
    </source>
</evidence>
<protein>
    <submittedName>
        <fullName evidence="1">Uncharacterized protein</fullName>
    </submittedName>
</protein>
<dbReference type="Proteomes" id="UP000270094">
    <property type="component" value="Unassembled WGS sequence"/>
</dbReference>
<sequence>MCKLRSTEIHQHCEIFGAGIKLLLQNISLWEFF</sequence>
<gene>
    <name evidence="1" type="ORF">SVUK_LOCUS7566</name>
</gene>
<name>A0A3P7KZN2_STRVU</name>